<sequence length="127" mass="14039">PDRAPRGWIQASIAEGKTRSGGLGVPNFKVERVALAAMTVRQWALSESRQMQAVGAILQHTQYGSEAYLTPTTSSPKVAVATTIWKTGKPWTKELFAEGRGDTPEDIAKTSELRWCLTPRNGLRTRW</sequence>
<comment type="caution">
    <text evidence="1">The sequence shown here is derived from an EMBL/GenBank/DDBJ whole genome shotgun (WGS) entry which is preliminary data.</text>
</comment>
<organism evidence="1 2">
    <name type="scientific">Phytophthora cactorum</name>
    <dbReference type="NCBI Taxonomy" id="29920"/>
    <lineage>
        <taxon>Eukaryota</taxon>
        <taxon>Sar</taxon>
        <taxon>Stramenopiles</taxon>
        <taxon>Oomycota</taxon>
        <taxon>Peronosporomycetes</taxon>
        <taxon>Peronosporales</taxon>
        <taxon>Peronosporaceae</taxon>
        <taxon>Phytophthora</taxon>
    </lineage>
</organism>
<feature type="non-terminal residue" evidence="1">
    <location>
        <position position="1"/>
    </location>
</feature>
<proteinExistence type="predicted"/>
<name>A0A8T1U122_9STRA</name>
<dbReference type="EMBL" id="JAENGZ010001038">
    <property type="protein sequence ID" value="KAG6951227.1"/>
    <property type="molecule type" value="Genomic_DNA"/>
</dbReference>
<dbReference type="AlphaFoldDB" id="A0A8T1U122"/>
<protein>
    <submittedName>
        <fullName evidence="1">Uncharacterized protein</fullName>
    </submittedName>
</protein>
<accession>A0A8T1U122</accession>
<dbReference type="Proteomes" id="UP000688947">
    <property type="component" value="Unassembled WGS sequence"/>
</dbReference>
<reference evidence="1" key="1">
    <citation type="submission" date="2021-01" db="EMBL/GenBank/DDBJ databases">
        <title>Phytophthora aleatoria, a newly-described species from Pinus radiata is distinct from Phytophthora cactorum isolates based on comparative genomics.</title>
        <authorList>
            <person name="Mcdougal R."/>
            <person name="Panda P."/>
            <person name="Williams N."/>
            <person name="Studholme D.J."/>
        </authorList>
    </citation>
    <scope>NUCLEOTIDE SEQUENCE</scope>
    <source>
        <strain evidence="1">NZFS 3830</strain>
    </source>
</reference>
<gene>
    <name evidence="1" type="ORF">JG687_00013748</name>
</gene>
<evidence type="ECO:0000313" key="2">
    <source>
        <dbReference type="Proteomes" id="UP000688947"/>
    </source>
</evidence>
<evidence type="ECO:0000313" key="1">
    <source>
        <dbReference type="EMBL" id="KAG6951227.1"/>
    </source>
</evidence>